<reference evidence="1 2" key="1">
    <citation type="submission" date="2015-09" db="EMBL/GenBank/DDBJ databases">
        <title>Draft genome sequence of a Caloramator mitchellensis, a moderate thermophile from the Great Artesian Basin of Australia.</title>
        <authorList>
            <person name="Patel B.K."/>
        </authorList>
    </citation>
    <scope>NUCLEOTIDE SEQUENCE [LARGE SCALE GENOMIC DNA]</scope>
    <source>
        <strain evidence="1 2">VF08</strain>
    </source>
</reference>
<dbReference type="Proteomes" id="UP000052015">
    <property type="component" value="Unassembled WGS sequence"/>
</dbReference>
<dbReference type="OrthoDB" id="1443973at1239"/>
<keyword evidence="2" id="KW-1185">Reference proteome</keyword>
<dbReference type="RefSeq" id="WP_160318208.1">
    <property type="nucleotide sequence ID" value="NZ_LKHP01000002.1"/>
</dbReference>
<protein>
    <submittedName>
        <fullName evidence="1">Uncharacterized protein</fullName>
    </submittedName>
</protein>
<evidence type="ECO:0000313" key="1">
    <source>
        <dbReference type="EMBL" id="KRQ87799.1"/>
    </source>
</evidence>
<name>A0A0R3JW64_CALMK</name>
<dbReference type="STRING" id="908809.ABG79_00604"/>
<accession>A0A0R3JW64</accession>
<organism evidence="1 2">
    <name type="scientific">Caloramator mitchellensis</name>
    <dbReference type="NCBI Taxonomy" id="908809"/>
    <lineage>
        <taxon>Bacteria</taxon>
        <taxon>Bacillati</taxon>
        <taxon>Bacillota</taxon>
        <taxon>Clostridia</taxon>
        <taxon>Eubacteriales</taxon>
        <taxon>Clostridiaceae</taxon>
        <taxon>Caloramator</taxon>
    </lineage>
</organism>
<sequence>MSNITLKSPNFSCQSLNDLYTQAVLNLIKSKFSQNADEIEYLIEVLKKAYAQEEM</sequence>
<comment type="caution">
    <text evidence="1">The sequence shown here is derived from an EMBL/GenBank/DDBJ whole genome shotgun (WGS) entry which is preliminary data.</text>
</comment>
<dbReference type="AlphaFoldDB" id="A0A0R3JW64"/>
<dbReference type="EMBL" id="LKHP01000002">
    <property type="protein sequence ID" value="KRQ87799.1"/>
    <property type="molecule type" value="Genomic_DNA"/>
</dbReference>
<evidence type="ECO:0000313" key="2">
    <source>
        <dbReference type="Proteomes" id="UP000052015"/>
    </source>
</evidence>
<proteinExistence type="predicted"/>
<gene>
    <name evidence="1" type="ORF">ABG79_00604</name>
</gene>